<evidence type="ECO:0000256" key="4">
    <source>
        <dbReference type="ARBA" id="ARBA00022692"/>
    </source>
</evidence>
<dbReference type="GO" id="GO:0006298">
    <property type="term" value="P:mismatch repair"/>
    <property type="evidence" value="ECO:0007669"/>
    <property type="project" value="InterPro"/>
</dbReference>
<dbReference type="InterPro" id="IPR014762">
    <property type="entry name" value="DNA_mismatch_repair_CS"/>
</dbReference>
<evidence type="ECO:0000256" key="11">
    <source>
        <dbReference type="SAM" id="Phobius"/>
    </source>
</evidence>
<dbReference type="RefSeq" id="XP_016640283.1">
    <property type="nucleotide sequence ID" value="XM_016790020.1"/>
</dbReference>
<reference evidence="13 14" key="1">
    <citation type="journal article" date="2014" name="Genome Announc.">
        <title>Draft genome sequence of the pathogenic fungus Scedosporium apiospermum.</title>
        <authorList>
            <person name="Vandeputte P."/>
            <person name="Ghamrawi S."/>
            <person name="Rechenmann M."/>
            <person name="Iltis A."/>
            <person name="Giraud S."/>
            <person name="Fleury M."/>
            <person name="Thornton C."/>
            <person name="Delhaes L."/>
            <person name="Meyer W."/>
            <person name="Papon N."/>
            <person name="Bouchara J.P."/>
        </authorList>
    </citation>
    <scope>NUCLEOTIDE SEQUENCE [LARGE SCALE GENOMIC DNA]</scope>
    <source>
        <strain evidence="13 14">IHEM 14462</strain>
    </source>
</reference>
<dbReference type="InterPro" id="IPR002099">
    <property type="entry name" value="MutL/Mlh/PMS"/>
</dbReference>
<evidence type="ECO:0000256" key="1">
    <source>
        <dbReference type="ARBA" id="ARBA00004123"/>
    </source>
</evidence>
<comment type="caution">
    <text evidence="13">The sequence shown here is derived from an EMBL/GenBank/DDBJ whole genome shotgun (WGS) entry which is preliminary data.</text>
</comment>
<name>A0A084FZH2_PSEDA</name>
<feature type="region of interest" description="Disordered" evidence="10">
    <location>
        <begin position="1"/>
        <end position="27"/>
    </location>
</feature>
<dbReference type="InterPro" id="IPR020568">
    <property type="entry name" value="Ribosomal_Su5_D2-typ_SF"/>
</dbReference>
<dbReference type="PANTHER" id="PTHR10073:SF12">
    <property type="entry name" value="DNA MISMATCH REPAIR PROTEIN MLH1"/>
    <property type="match status" value="1"/>
</dbReference>
<keyword evidence="7 11" id="KW-0472">Membrane</keyword>
<keyword evidence="9" id="KW-0539">Nucleus</keyword>
<dbReference type="InterPro" id="IPR032189">
    <property type="entry name" value="Mlh1_C"/>
</dbReference>
<keyword evidence="6 11" id="KW-1133">Transmembrane helix</keyword>
<protein>
    <recommendedName>
        <fullName evidence="12">DNA mismatch repair protein S5 domain-containing protein</fullName>
    </recommendedName>
</protein>
<keyword evidence="8" id="KW-0234">DNA repair</keyword>
<feature type="domain" description="DNA mismatch repair protein S5" evidence="12">
    <location>
        <begin position="245"/>
        <end position="364"/>
    </location>
</feature>
<dbReference type="InterPro" id="IPR038973">
    <property type="entry name" value="MutL/Mlh/Pms-like"/>
</dbReference>
<dbReference type="VEuPathDB" id="FungiDB:SAPIO_CDS8372"/>
<dbReference type="OrthoDB" id="10263226at2759"/>
<feature type="compositionally biased region" description="Basic and acidic residues" evidence="10">
    <location>
        <begin position="440"/>
        <end position="450"/>
    </location>
</feature>
<dbReference type="AlphaFoldDB" id="A0A084FZH2"/>
<dbReference type="FunFam" id="3.30.230.10:FF:000014">
    <property type="entry name" value="DNA mismatch repair protein Mlh1"/>
    <property type="match status" value="1"/>
</dbReference>
<organism evidence="13 14">
    <name type="scientific">Pseudallescheria apiosperma</name>
    <name type="common">Scedosporium apiospermum</name>
    <dbReference type="NCBI Taxonomy" id="563466"/>
    <lineage>
        <taxon>Eukaryota</taxon>
        <taxon>Fungi</taxon>
        <taxon>Dikarya</taxon>
        <taxon>Ascomycota</taxon>
        <taxon>Pezizomycotina</taxon>
        <taxon>Sordariomycetes</taxon>
        <taxon>Hypocreomycetidae</taxon>
        <taxon>Microascales</taxon>
        <taxon>Microascaceae</taxon>
        <taxon>Scedosporium</taxon>
    </lineage>
</organism>
<evidence type="ECO:0000313" key="14">
    <source>
        <dbReference type="Proteomes" id="UP000028545"/>
    </source>
</evidence>
<dbReference type="KEGG" id="sapo:SAPIO_CDS8372"/>
<dbReference type="SUPFAM" id="SSF54211">
    <property type="entry name" value="Ribosomal protein S5 domain 2-like"/>
    <property type="match status" value="1"/>
</dbReference>
<dbReference type="OMA" id="ANYHVKK"/>
<evidence type="ECO:0000256" key="10">
    <source>
        <dbReference type="SAM" id="MobiDB-lite"/>
    </source>
</evidence>
<keyword evidence="5" id="KW-0227">DNA damage</keyword>
<evidence type="ECO:0000256" key="6">
    <source>
        <dbReference type="ARBA" id="ARBA00022989"/>
    </source>
</evidence>
<dbReference type="SMART" id="SM01340">
    <property type="entry name" value="DNA_mis_repair"/>
    <property type="match status" value="1"/>
</dbReference>
<dbReference type="GO" id="GO:0012505">
    <property type="term" value="C:endomembrane system"/>
    <property type="evidence" value="ECO:0007669"/>
    <property type="project" value="UniProtKB-SubCell"/>
</dbReference>
<proteinExistence type="inferred from homology"/>
<evidence type="ECO:0000256" key="7">
    <source>
        <dbReference type="ARBA" id="ARBA00023136"/>
    </source>
</evidence>
<feature type="region of interest" description="Disordered" evidence="10">
    <location>
        <begin position="431"/>
        <end position="450"/>
    </location>
</feature>
<evidence type="ECO:0000256" key="9">
    <source>
        <dbReference type="ARBA" id="ARBA00023242"/>
    </source>
</evidence>
<dbReference type="CDD" id="cd16926">
    <property type="entry name" value="HATPase_MutL-MLH-PMS-like"/>
    <property type="match status" value="1"/>
</dbReference>
<feature type="transmembrane region" description="Helical" evidence="11">
    <location>
        <begin position="839"/>
        <end position="858"/>
    </location>
</feature>
<keyword evidence="4 11" id="KW-0812">Transmembrane</keyword>
<dbReference type="NCBIfam" id="TIGR00585">
    <property type="entry name" value="mutl"/>
    <property type="match status" value="1"/>
</dbReference>
<comment type="similarity">
    <text evidence="3">Belongs to the DNA mismatch repair MutL/HexB family.</text>
</comment>
<comment type="subcellular location">
    <subcellularLocation>
        <location evidence="2">Endomembrane system</location>
        <topology evidence="2">Multi-pass membrane protein</topology>
    </subcellularLocation>
    <subcellularLocation>
        <location evidence="1">Nucleus</location>
    </subcellularLocation>
</comment>
<dbReference type="GO" id="GO:0061982">
    <property type="term" value="P:meiosis I cell cycle process"/>
    <property type="evidence" value="ECO:0007669"/>
    <property type="project" value="UniProtKB-ARBA"/>
</dbReference>
<dbReference type="InterPro" id="IPR014721">
    <property type="entry name" value="Ribsml_uS5_D2-typ_fold_subgr"/>
</dbReference>
<gene>
    <name evidence="13" type="ORF">SAPIO_CDS8372</name>
</gene>
<dbReference type="GO" id="GO:0005524">
    <property type="term" value="F:ATP binding"/>
    <property type="evidence" value="ECO:0007669"/>
    <property type="project" value="InterPro"/>
</dbReference>
<dbReference type="Pfam" id="PF13589">
    <property type="entry name" value="HATPase_c_3"/>
    <property type="match status" value="1"/>
</dbReference>
<dbReference type="Pfam" id="PF16413">
    <property type="entry name" value="Mlh1_C"/>
    <property type="match status" value="1"/>
</dbReference>
<dbReference type="FunFam" id="3.30.565.10:FF:000033">
    <property type="entry name" value="DNA mismatch repair protein Mlh1"/>
    <property type="match status" value="1"/>
</dbReference>
<dbReference type="GeneID" id="27727444"/>
<evidence type="ECO:0000313" key="13">
    <source>
        <dbReference type="EMBL" id="KEZ40484.1"/>
    </source>
</evidence>
<keyword evidence="14" id="KW-1185">Reference proteome</keyword>
<accession>A0A084FZH2</accession>
<dbReference type="InterPro" id="IPR013507">
    <property type="entry name" value="DNA_mismatch_S5_2-like"/>
</dbReference>
<dbReference type="Pfam" id="PF02656">
    <property type="entry name" value="DUF202"/>
    <property type="match status" value="1"/>
</dbReference>
<feature type="region of interest" description="Disordered" evidence="10">
    <location>
        <begin position="383"/>
        <end position="418"/>
    </location>
</feature>
<dbReference type="GO" id="GO:0016887">
    <property type="term" value="F:ATP hydrolysis activity"/>
    <property type="evidence" value="ECO:0007669"/>
    <property type="project" value="InterPro"/>
</dbReference>
<dbReference type="InterPro" id="IPR003807">
    <property type="entry name" value="DUF202"/>
</dbReference>
<evidence type="ECO:0000256" key="5">
    <source>
        <dbReference type="ARBA" id="ARBA00022763"/>
    </source>
</evidence>
<evidence type="ECO:0000256" key="2">
    <source>
        <dbReference type="ARBA" id="ARBA00004127"/>
    </source>
</evidence>
<dbReference type="GO" id="GO:0032389">
    <property type="term" value="C:MutLalpha complex"/>
    <property type="evidence" value="ECO:0007669"/>
    <property type="project" value="TreeGrafter"/>
</dbReference>
<dbReference type="InterPro" id="IPR036890">
    <property type="entry name" value="HATPase_C_sf"/>
</dbReference>
<dbReference type="PANTHER" id="PTHR10073">
    <property type="entry name" value="DNA MISMATCH REPAIR PROTEIN MLH, PMS, MUTL"/>
    <property type="match status" value="1"/>
</dbReference>
<dbReference type="EMBL" id="JOWA01000121">
    <property type="protein sequence ID" value="KEZ40484.1"/>
    <property type="molecule type" value="Genomic_DNA"/>
</dbReference>
<dbReference type="HOGENOM" id="CLU_004131_2_0_1"/>
<dbReference type="PROSITE" id="PS00058">
    <property type="entry name" value="DNA_MISMATCH_REPAIR_1"/>
    <property type="match status" value="1"/>
</dbReference>
<sequence length="919" mass="102020">MTSMQIDDSLSGAKRKAEDSGDGQRPPRRIKALAESVVNKIAAGEIIIAPVNALKELMENSVDAGATSLEILVKDGGLKLLQITDNGSGIEKDDLAILCERHTTSKLSAFEDLREITTYGFRGEALASISQIAHLSVTTKTKDSPVAWQAKYLEGKMVPQKPGMPAEPKSTAGRQGTQIKVEDLFFNIPIRRKAFRSPGEEFAKIMDMVGRYAIHCDKVAFSCKKAGDASVGLSVSGNATTVDRIRQIHGSDVANELIEFTSADPRWGFKATGYATNANYSHKKMTLLLFVNHRCVESGDIKKSLEEMYRNFLPKNGHPFVYLSLEINPHSVDVNVHPTKRHVKFEHEDEIVRTICEDISSKLAAVDKSRTFMTQTLLPGVKVTTISPQPDGGDATPTRQTPGLSGSKRRRNSNELVRTDTSVRKITTMFPSASAVATDRTGDNQAGRDAKDTLTASFPEDISYETVDRQPVTCRLTSVKELRAEVRDEMHHELTDIFSNHSFIGIVDERRRLAAIQGGIKLYLIDYGHACYEYFYQLGLTDFGNFGTIRFTPPLDLRTTLRMAAETEKKTDPTGQNDFDVDALVGKATEQLVERREMLSEYFSLEVSPAGELISIPLLLKGYTPPLVKLPRFLLRLGPAVNWLEEKPCFESFLRELATFYVPEQLPQLPGDDESAKEEDVDEGIKERRRNVRWAVEHILFPAFKARLVATKGLMNSGVMEVADLKGLYRHDLYDAEDATGCCAPIRWEDLRKPVDVPALGERGYSGTATFWASPFLGPLLFQNESSDARDHCANERTFLSYLRLSVYMAIVSNAIVLSFHLKTQPSTIELRMAKPLGIVFWFLSLCCLSLGLGNYITTVNKYSRRAALVQTGWKTQIVLGIVSVCIVGTCVVLLVVTKVSGGHASSYRQLLSWVQPTL</sequence>
<dbReference type="Pfam" id="PF01119">
    <property type="entry name" value="DNA_mis_repair"/>
    <property type="match status" value="1"/>
</dbReference>
<evidence type="ECO:0000256" key="3">
    <source>
        <dbReference type="ARBA" id="ARBA00006082"/>
    </source>
</evidence>
<feature type="transmembrane region" description="Helical" evidence="11">
    <location>
        <begin position="878"/>
        <end position="897"/>
    </location>
</feature>
<evidence type="ECO:0000256" key="8">
    <source>
        <dbReference type="ARBA" id="ARBA00023204"/>
    </source>
</evidence>
<dbReference type="SUPFAM" id="SSF55874">
    <property type="entry name" value="ATPase domain of HSP90 chaperone/DNA topoisomerase II/histidine kinase"/>
    <property type="match status" value="1"/>
</dbReference>
<dbReference type="CDD" id="cd03483">
    <property type="entry name" value="MutL_Trans_MLH1"/>
    <property type="match status" value="1"/>
</dbReference>
<dbReference type="Gene3D" id="3.30.565.10">
    <property type="entry name" value="Histidine kinase-like ATPase, C-terminal domain"/>
    <property type="match status" value="1"/>
</dbReference>
<evidence type="ECO:0000259" key="12">
    <source>
        <dbReference type="SMART" id="SM01340"/>
    </source>
</evidence>
<dbReference type="Gene3D" id="3.30.230.10">
    <property type="match status" value="1"/>
</dbReference>
<dbReference type="Proteomes" id="UP000028545">
    <property type="component" value="Unassembled WGS sequence"/>
</dbReference>
<dbReference type="GO" id="GO:0140664">
    <property type="term" value="F:ATP-dependent DNA damage sensor activity"/>
    <property type="evidence" value="ECO:0007669"/>
    <property type="project" value="InterPro"/>
</dbReference>
<dbReference type="GO" id="GO:0030983">
    <property type="term" value="F:mismatched DNA binding"/>
    <property type="evidence" value="ECO:0007669"/>
    <property type="project" value="InterPro"/>
</dbReference>